<dbReference type="Pfam" id="PF13715">
    <property type="entry name" value="CarbopepD_reg_2"/>
    <property type="match status" value="1"/>
</dbReference>
<dbReference type="SUPFAM" id="SSF49464">
    <property type="entry name" value="Carboxypeptidase regulatory domain-like"/>
    <property type="match status" value="1"/>
</dbReference>
<dbReference type="InterPro" id="IPR037066">
    <property type="entry name" value="Plug_dom_sf"/>
</dbReference>
<dbReference type="InterPro" id="IPR036465">
    <property type="entry name" value="vWFA_dom_sf"/>
</dbReference>
<dbReference type="EMBL" id="CP013355">
    <property type="protein sequence ID" value="AMC10791.1"/>
    <property type="molecule type" value="Genomic_DNA"/>
</dbReference>
<dbReference type="SUPFAM" id="SSF48452">
    <property type="entry name" value="TPR-like"/>
    <property type="match status" value="1"/>
</dbReference>
<dbReference type="Gene3D" id="2.170.130.10">
    <property type="entry name" value="TonB-dependent receptor, plug domain"/>
    <property type="match status" value="1"/>
</dbReference>
<evidence type="ECO:0000313" key="3">
    <source>
        <dbReference type="EMBL" id="AMC10791.1"/>
    </source>
</evidence>
<organism evidence="3 4">
    <name type="scientific">Lutibacter profundi</name>
    <dbReference type="NCBI Taxonomy" id="1622118"/>
    <lineage>
        <taxon>Bacteria</taxon>
        <taxon>Pseudomonadati</taxon>
        <taxon>Bacteroidota</taxon>
        <taxon>Flavobacteriia</taxon>
        <taxon>Flavobacteriales</taxon>
        <taxon>Flavobacteriaceae</taxon>
        <taxon>Lutibacter</taxon>
    </lineage>
</organism>
<sequence>MKKIITVFLSYVLTITLLQAHNINATLPVQKITIYWDSSLSMQGKDVAKELNFLTNYFKNVPNAKVELIVFSNSIDLQKYFTIENANWSQLKETLLKINYDGVAYFDVLLEHKKSDIVFLFTDGIETLDRLTLNTNTVTHIINSSEKANFRVLIKQSHLTKGKYINLRKIDVKKALSMLNIKDVKKVELTINSTHKEPENAFTKEVSTDEVSGIVYSSDGALVGATIVVNGNSAGAITNEKGEFKINAKQGDILTISYLGKLTKEIVVGESPLIEILLSNDENELEEVVVKGARKEETIDVGYGKTAKKKLGYAVQSIGGDDLPEGRDDNISIHGKFSGVRHYGQNDDISQMVFRANSILLNVFPLIIIDGTPVRRSSSVGRGTELTNFINPNNIDKITILKGLAATNRWGSEGSNGVILISTKSSLAGKKSKNSENTALVKNNDFTENLSLISTTVNEKYIEELKEFQTLNEVYAHYLKQRINYLNNPLYFVNISDFILQYGNKELASKILLNCLEINVDNIEVLRLIAYKYEQQQDFFLAKQIFEKIAKLKPRDAQAYRDLALIYQETGYNQKALDIYKKIQNNGYLGVDFSGIQKVVTNEMRGLLLKHKKELDISGVLDNYLKEMDYDARIVFEYNDNEAEFELQFVNPQKKFFSWSHTKLANEIRLYEEKTQGFNTEEFLLIDAAKGEWQINIESKVQQSKAPVILKYTVYKNYGKTNETKETKLLILDNIKEKQLLGKIII</sequence>
<dbReference type="InterPro" id="IPR008969">
    <property type="entry name" value="CarboxyPept-like_regulatory"/>
</dbReference>
<proteinExistence type="predicted"/>
<dbReference type="InterPro" id="IPR012910">
    <property type="entry name" value="Plug_dom"/>
</dbReference>
<keyword evidence="4" id="KW-1185">Reference proteome</keyword>
<dbReference type="Gene3D" id="3.40.50.410">
    <property type="entry name" value="von Willebrand factor, type A domain"/>
    <property type="match status" value="1"/>
</dbReference>
<accession>A0A0X8G660</accession>
<feature type="signal peptide" evidence="1">
    <location>
        <begin position="1"/>
        <end position="20"/>
    </location>
</feature>
<dbReference type="KEGG" id="lut:Lupro_05850"/>
<name>A0A0X8G660_9FLAO</name>
<evidence type="ECO:0000256" key="1">
    <source>
        <dbReference type="SAM" id="SignalP"/>
    </source>
</evidence>
<dbReference type="RefSeq" id="WP_068207238.1">
    <property type="nucleotide sequence ID" value="NZ_CP013355.1"/>
</dbReference>
<dbReference type="STRING" id="1622118.Lupro_05850"/>
<dbReference type="SUPFAM" id="SSF53300">
    <property type="entry name" value="vWA-like"/>
    <property type="match status" value="1"/>
</dbReference>
<reference evidence="3 4" key="2">
    <citation type="journal article" date="2016" name="Int. J. Syst. Evol. Microbiol.">
        <title>Lutibacter profundi sp. nov., isolated from a deep-sea hydrothermal system on the Arctic Mid-Ocean Ridge and emended description of the genus Lutibacter.</title>
        <authorList>
            <person name="Le Moine Bauer S."/>
            <person name="Roalkvam I."/>
            <person name="Steen I.H."/>
            <person name="Dahle H."/>
        </authorList>
    </citation>
    <scope>NUCLEOTIDE SEQUENCE [LARGE SCALE GENOMIC DNA]</scope>
    <source>
        <strain evidence="3 4">LP1</strain>
    </source>
</reference>
<dbReference type="Proteomes" id="UP000059672">
    <property type="component" value="Chromosome"/>
</dbReference>
<dbReference type="InterPro" id="IPR011990">
    <property type="entry name" value="TPR-like_helical_dom_sf"/>
</dbReference>
<feature type="chain" id="PRO_5007066267" description="TonB-dependent receptor plug domain-containing protein" evidence="1">
    <location>
        <begin position="21"/>
        <end position="746"/>
    </location>
</feature>
<dbReference type="Gene3D" id="1.25.40.10">
    <property type="entry name" value="Tetratricopeptide repeat domain"/>
    <property type="match status" value="1"/>
</dbReference>
<dbReference type="SUPFAM" id="SSF56935">
    <property type="entry name" value="Porins"/>
    <property type="match status" value="1"/>
</dbReference>
<feature type="domain" description="TonB-dependent receptor plug" evidence="2">
    <location>
        <begin position="309"/>
        <end position="418"/>
    </location>
</feature>
<dbReference type="AlphaFoldDB" id="A0A0X8G660"/>
<evidence type="ECO:0000259" key="2">
    <source>
        <dbReference type="Pfam" id="PF07715"/>
    </source>
</evidence>
<evidence type="ECO:0000313" key="4">
    <source>
        <dbReference type="Proteomes" id="UP000059672"/>
    </source>
</evidence>
<protein>
    <recommendedName>
        <fullName evidence="2">TonB-dependent receptor plug domain-containing protein</fullName>
    </recommendedName>
</protein>
<gene>
    <name evidence="3" type="ORF">Lupro_05850</name>
</gene>
<dbReference type="Pfam" id="PF07715">
    <property type="entry name" value="Plug"/>
    <property type="match status" value="1"/>
</dbReference>
<dbReference type="OrthoDB" id="9768177at2"/>
<reference evidence="4" key="1">
    <citation type="submission" date="2015-12" db="EMBL/GenBank/DDBJ databases">
        <title>Complete genome sequence of Lutibacter profundus strain LP1.</title>
        <authorList>
            <person name="Wissuwa J."/>
            <person name="Le Moine Bauer S."/>
            <person name="Stokke R."/>
            <person name="Dahle H."/>
            <person name="Steen I.H."/>
        </authorList>
    </citation>
    <scope>NUCLEOTIDE SEQUENCE [LARGE SCALE GENOMIC DNA]</scope>
    <source>
        <strain evidence="4">LP1</strain>
    </source>
</reference>
<keyword evidence="1" id="KW-0732">Signal</keyword>